<evidence type="ECO:0000313" key="2">
    <source>
        <dbReference type="EMBL" id="GFD42452.1"/>
    </source>
</evidence>
<feature type="region of interest" description="Disordered" evidence="1">
    <location>
        <begin position="1"/>
        <end position="65"/>
    </location>
</feature>
<reference evidence="2" key="1">
    <citation type="journal article" date="2019" name="Sci. Rep.">
        <title>Draft genome of Tanacetum cinerariifolium, the natural source of mosquito coil.</title>
        <authorList>
            <person name="Yamashiro T."/>
            <person name="Shiraishi A."/>
            <person name="Satake H."/>
            <person name="Nakayama K."/>
        </authorList>
    </citation>
    <scope>NUCLEOTIDE SEQUENCE</scope>
</reference>
<organism evidence="2">
    <name type="scientific">Tanacetum cinerariifolium</name>
    <name type="common">Dalmatian daisy</name>
    <name type="synonym">Chrysanthemum cinerariifolium</name>
    <dbReference type="NCBI Taxonomy" id="118510"/>
    <lineage>
        <taxon>Eukaryota</taxon>
        <taxon>Viridiplantae</taxon>
        <taxon>Streptophyta</taxon>
        <taxon>Embryophyta</taxon>
        <taxon>Tracheophyta</taxon>
        <taxon>Spermatophyta</taxon>
        <taxon>Magnoliopsida</taxon>
        <taxon>eudicotyledons</taxon>
        <taxon>Gunneridae</taxon>
        <taxon>Pentapetalae</taxon>
        <taxon>asterids</taxon>
        <taxon>campanulids</taxon>
        <taxon>Asterales</taxon>
        <taxon>Asteraceae</taxon>
        <taxon>Asteroideae</taxon>
        <taxon>Anthemideae</taxon>
        <taxon>Anthemidinae</taxon>
        <taxon>Tanacetum</taxon>
    </lineage>
</organism>
<accession>A0A699W3G2</accession>
<evidence type="ECO:0000256" key="1">
    <source>
        <dbReference type="SAM" id="MobiDB-lite"/>
    </source>
</evidence>
<feature type="compositionally biased region" description="Basic and acidic residues" evidence="1">
    <location>
        <begin position="17"/>
        <end position="50"/>
    </location>
</feature>
<protein>
    <submittedName>
        <fullName evidence="2">Uncharacterized protein</fullName>
    </submittedName>
</protein>
<gene>
    <name evidence="2" type="ORF">Tci_914421</name>
</gene>
<feature type="non-terminal residue" evidence="2">
    <location>
        <position position="65"/>
    </location>
</feature>
<sequence>MESIRNFVPTKSEGQIEDSKAGEGSSKEGESLRRHAEEELGQEQQKKQQVEEEIVQQEDVVAKQV</sequence>
<comment type="caution">
    <text evidence="2">The sequence shown here is derived from an EMBL/GenBank/DDBJ whole genome shotgun (WGS) entry which is preliminary data.</text>
</comment>
<dbReference type="EMBL" id="BKCJ011574577">
    <property type="protein sequence ID" value="GFD42452.1"/>
    <property type="molecule type" value="Genomic_DNA"/>
</dbReference>
<proteinExistence type="predicted"/>
<name>A0A699W3G2_TANCI</name>
<dbReference type="AlphaFoldDB" id="A0A699W3G2"/>